<dbReference type="Proteomes" id="UP000700596">
    <property type="component" value="Unassembled WGS sequence"/>
</dbReference>
<evidence type="ECO:0000313" key="7">
    <source>
        <dbReference type="Proteomes" id="UP000700596"/>
    </source>
</evidence>
<evidence type="ECO:0000256" key="2">
    <source>
        <dbReference type="ARBA" id="ARBA00022771"/>
    </source>
</evidence>
<evidence type="ECO:0000256" key="1">
    <source>
        <dbReference type="ARBA" id="ARBA00022723"/>
    </source>
</evidence>
<dbReference type="PROSITE" id="PS01360">
    <property type="entry name" value="ZF_MYND_1"/>
    <property type="match status" value="1"/>
</dbReference>
<dbReference type="InterPro" id="IPR027974">
    <property type="entry name" value="DUF4470"/>
</dbReference>
<dbReference type="GO" id="GO:0008270">
    <property type="term" value="F:zinc ion binding"/>
    <property type="evidence" value="ECO:0007669"/>
    <property type="project" value="UniProtKB-KW"/>
</dbReference>
<keyword evidence="1" id="KW-0479">Metal-binding</keyword>
<proteinExistence type="predicted"/>
<dbReference type="PANTHER" id="PTHR10237:SF15">
    <property type="entry name" value="LD37257P"/>
    <property type="match status" value="1"/>
</dbReference>
<dbReference type="Gene3D" id="6.10.140.2220">
    <property type="match status" value="1"/>
</dbReference>
<dbReference type="Pfam" id="PF14737">
    <property type="entry name" value="DUF4470"/>
    <property type="match status" value="1"/>
</dbReference>
<keyword evidence="2 4" id="KW-0863">Zinc-finger</keyword>
<keyword evidence="7" id="KW-1185">Reference proteome</keyword>
<feature type="domain" description="MYND-type" evidence="5">
    <location>
        <begin position="1158"/>
        <end position="1200"/>
    </location>
</feature>
<dbReference type="Pfam" id="PF01753">
    <property type="entry name" value="zf-MYND"/>
    <property type="match status" value="1"/>
</dbReference>
<dbReference type="GO" id="GO:0000981">
    <property type="term" value="F:DNA-binding transcription factor activity, RNA polymerase II-specific"/>
    <property type="evidence" value="ECO:0007669"/>
    <property type="project" value="TreeGrafter"/>
</dbReference>
<keyword evidence="3" id="KW-0862">Zinc</keyword>
<name>A0A9P9E2V2_9PLEO</name>
<sequence length="1206" mass="134146">MFRPVYIDIVSFFYPIGNTPAVCLTQNLSRESSGNILLLGCGDVRSVLFTLQSEQNNPRALDITCCDLQAAVLARNILLFTLALDDTKGAKQQLIWNIYYHFNLDATSLDLLTTQAKKLSSLYHTLQDWQSSTYGRTLRFCDSSTFVRIQALWISYSGQSVGASENNRFSQLLESNLKRAKEIKEYHYGSGVLVSTGRRSAAPLGISFAELTHEAYSHYWEHGSTSHDSILLKKTTHPNPLFAYLGTDSWTLHYGTDPLLGFHLAPAFAAQVGKSPPVVRWGTATKAARITKVVEVAQAQFRDWCANFRVAVAKKDLTIRMFAGDALAFAHSLHHAVLTETNQPTNIRRDTYHLENIHLDGADYRGSASKNKAPLSFTVIDTSNLIDHIGPVNLLTAVSPLLDDDDVSSYLYTESLVKRESSHKAYIDDLLSGDFPTMSLLLDLTPVEYWTNASTSSSADEAMFDTALRLFVERGEEGQMPVSLTWKRPLPRFQSTNLHVIEPRLKFDTIDLAHVLFGVYRKMFQNENMASLLSEISILKLSRNSILYYARGSFAIFLYQVRRRAIVDWNNLMAATLGLIENDSTIMMGRNYIQELYLSLHLLGLYSVETLLNPNVVLHQNQDGIRKWTDLPGVVCISVKVPRKALSALTGPKPMDIGTPIAQCVVQSSSRFRGGRWQNIFSAIHIAFGKISTSGSRHSNQFTVQIEEDELRWKGTSPLIVSFNVPSWFLLLEPQNAAVVFGLQSTPFSAKAFIHSLGFELKIYETTLGNEEDVYVTSLPPHLTSMTSVHCSGNLKETLPELSNAESSSSITANVSQSEGRITSITNRADLISDRLKDILRGGCVVRTTQAASCDFTLTFGNTKASVPSIFPLPVDGSKIRTRIARKSSYVEIEALIDMTSWTRFPGLTFSRHMDSMNAVLTNMHVLNMDLLPVLDPTRHSELQWLITHTSGMFSGRERKLREQKTSNDARVSLKDSLFSLFMHFTGLQGAQSRVFGLHIPDGGGTQILIFVSCMRLDLGSQTVVLDCAALPLTQSLASKIRNFLVRITEMGICNIMVDEEELNLWKQVFPSLAERCRSWRHGSSCEYARGTNQQGVNFLCSCGHGILPDKFITGIPNFSQVIRYTTRVAISPIFSVPIADAPFDGATETASFSSATCRGCGISEAANGKALLKCSRCLIAKYCSVKCQRADWKQHKHSCSVKKIS</sequence>
<dbReference type="GO" id="GO:0005634">
    <property type="term" value="C:nucleus"/>
    <property type="evidence" value="ECO:0007669"/>
    <property type="project" value="TreeGrafter"/>
</dbReference>
<dbReference type="PANTHER" id="PTHR10237">
    <property type="entry name" value="DEFORMED EPIDERMAL AUTOREGULATORY FACTOR 1 HOMOLOG SUPPRESSIN"/>
    <property type="match status" value="1"/>
</dbReference>
<evidence type="ECO:0000256" key="4">
    <source>
        <dbReference type="PROSITE-ProRule" id="PRU00134"/>
    </source>
</evidence>
<dbReference type="OrthoDB" id="432970at2759"/>
<evidence type="ECO:0000256" key="3">
    <source>
        <dbReference type="ARBA" id="ARBA00022833"/>
    </source>
</evidence>
<dbReference type="EMBL" id="JAGMWT010000004">
    <property type="protein sequence ID" value="KAH7130048.1"/>
    <property type="molecule type" value="Genomic_DNA"/>
</dbReference>
<organism evidence="6 7">
    <name type="scientific">Dendryphion nanum</name>
    <dbReference type="NCBI Taxonomy" id="256645"/>
    <lineage>
        <taxon>Eukaryota</taxon>
        <taxon>Fungi</taxon>
        <taxon>Dikarya</taxon>
        <taxon>Ascomycota</taxon>
        <taxon>Pezizomycotina</taxon>
        <taxon>Dothideomycetes</taxon>
        <taxon>Pleosporomycetidae</taxon>
        <taxon>Pleosporales</taxon>
        <taxon>Torulaceae</taxon>
        <taxon>Dendryphion</taxon>
    </lineage>
</organism>
<reference evidence="6" key="1">
    <citation type="journal article" date="2021" name="Nat. Commun.">
        <title>Genetic determinants of endophytism in the Arabidopsis root mycobiome.</title>
        <authorList>
            <person name="Mesny F."/>
            <person name="Miyauchi S."/>
            <person name="Thiergart T."/>
            <person name="Pickel B."/>
            <person name="Atanasova L."/>
            <person name="Karlsson M."/>
            <person name="Huettel B."/>
            <person name="Barry K.W."/>
            <person name="Haridas S."/>
            <person name="Chen C."/>
            <person name="Bauer D."/>
            <person name="Andreopoulos W."/>
            <person name="Pangilinan J."/>
            <person name="LaButti K."/>
            <person name="Riley R."/>
            <person name="Lipzen A."/>
            <person name="Clum A."/>
            <person name="Drula E."/>
            <person name="Henrissat B."/>
            <person name="Kohler A."/>
            <person name="Grigoriev I.V."/>
            <person name="Martin F.M."/>
            <person name="Hacquard S."/>
        </authorList>
    </citation>
    <scope>NUCLEOTIDE SEQUENCE</scope>
    <source>
        <strain evidence="6">MPI-CAGE-CH-0243</strain>
    </source>
</reference>
<dbReference type="AlphaFoldDB" id="A0A9P9E2V2"/>
<dbReference type="InterPro" id="IPR002893">
    <property type="entry name" value="Znf_MYND"/>
</dbReference>
<comment type="caution">
    <text evidence="6">The sequence shown here is derived from an EMBL/GenBank/DDBJ whole genome shotgun (WGS) entry which is preliminary data.</text>
</comment>
<accession>A0A9P9E2V2</accession>
<dbReference type="InterPro" id="IPR024119">
    <property type="entry name" value="TF_DEAF-1"/>
</dbReference>
<dbReference type="SUPFAM" id="SSF144232">
    <property type="entry name" value="HIT/MYND zinc finger-like"/>
    <property type="match status" value="1"/>
</dbReference>
<evidence type="ECO:0000313" key="6">
    <source>
        <dbReference type="EMBL" id="KAH7130048.1"/>
    </source>
</evidence>
<evidence type="ECO:0000259" key="5">
    <source>
        <dbReference type="PROSITE" id="PS50865"/>
    </source>
</evidence>
<dbReference type="CDD" id="cd23024">
    <property type="entry name" value="zf-HIT_ZNHIT2-3"/>
    <property type="match status" value="1"/>
</dbReference>
<gene>
    <name evidence="6" type="ORF">B0J11DRAFT_612756</name>
</gene>
<dbReference type="PROSITE" id="PS50865">
    <property type="entry name" value="ZF_MYND_2"/>
    <property type="match status" value="1"/>
</dbReference>
<protein>
    <recommendedName>
        <fullName evidence="5">MYND-type domain-containing protein</fullName>
    </recommendedName>
</protein>